<name>A0A182FXR7_ANOAL</name>
<dbReference type="EnsemblMetazoa" id="AALB014434-RA">
    <property type="protein sequence ID" value="AALB014434-PA"/>
    <property type="gene ID" value="AALB014434"/>
</dbReference>
<evidence type="ECO:0000313" key="2">
    <source>
        <dbReference type="Proteomes" id="UP000069272"/>
    </source>
</evidence>
<dbReference type="AlphaFoldDB" id="A0A182FXR7"/>
<dbReference type="Proteomes" id="UP000069272">
    <property type="component" value="Chromosome 3L"/>
</dbReference>
<reference evidence="1" key="2">
    <citation type="submission" date="2022-08" db="UniProtKB">
        <authorList>
            <consortium name="EnsemblMetazoa"/>
        </authorList>
    </citation>
    <scope>IDENTIFICATION</scope>
    <source>
        <strain evidence="1">STECLA/ALBI9_A</strain>
    </source>
</reference>
<proteinExistence type="predicted"/>
<keyword evidence="2" id="KW-1185">Reference proteome</keyword>
<dbReference type="VEuPathDB" id="VectorBase:AALB014434"/>
<evidence type="ECO:0000313" key="1">
    <source>
        <dbReference type="EnsemblMetazoa" id="AALB014434-PA"/>
    </source>
</evidence>
<sequence length="113" mass="12888">MMWMDGHGGDDRWTTLLVDLRFSSSPSALSLSISFYSSCSSSASMGSSVSISLLEIASFKAHNIKVKVNHFQVTRSYDHIRLDMTCLRENQTKHKCEERMMHEIGKIKQNHHL</sequence>
<reference evidence="1 2" key="1">
    <citation type="journal article" date="2017" name="G3 (Bethesda)">
        <title>The Physical Genome Mapping of Anopheles albimanus Corrected Scaffold Misassemblies and Identified Interarm Rearrangements in Genus Anopheles.</title>
        <authorList>
            <person name="Artemov G.N."/>
            <person name="Peery A.N."/>
            <person name="Jiang X."/>
            <person name="Tu Z."/>
            <person name="Stegniy V.N."/>
            <person name="Sharakhova M.V."/>
            <person name="Sharakhov I.V."/>
        </authorList>
    </citation>
    <scope>NUCLEOTIDE SEQUENCE [LARGE SCALE GENOMIC DNA]</scope>
    <source>
        <strain evidence="1 2">ALBI9_A</strain>
    </source>
</reference>
<accession>A0A182FXR7</accession>
<protein>
    <submittedName>
        <fullName evidence="1">Uncharacterized protein</fullName>
    </submittedName>
</protein>
<organism evidence="1 2">
    <name type="scientific">Anopheles albimanus</name>
    <name type="common">New world malaria mosquito</name>
    <dbReference type="NCBI Taxonomy" id="7167"/>
    <lineage>
        <taxon>Eukaryota</taxon>
        <taxon>Metazoa</taxon>
        <taxon>Ecdysozoa</taxon>
        <taxon>Arthropoda</taxon>
        <taxon>Hexapoda</taxon>
        <taxon>Insecta</taxon>
        <taxon>Pterygota</taxon>
        <taxon>Neoptera</taxon>
        <taxon>Endopterygota</taxon>
        <taxon>Diptera</taxon>
        <taxon>Nematocera</taxon>
        <taxon>Culicoidea</taxon>
        <taxon>Culicidae</taxon>
        <taxon>Anophelinae</taxon>
        <taxon>Anopheles</taxon>
    </lineage>
</organism>